<comment type="caution">
    <text evidence="1">The sequence shown here is derived from an EMBL/GenBank/DDBJ whole genome shotgun (WGS) entry which is preliminary data.</text>
</comment>
<dbReference type="Proteomes" id="UP001168528">
    <property type="component" value="Unassembled WGS sequence"/>
</dbReference>
<protein>
    <submittedName>
        <fullName evidence="1">Uncharacterized protein</fullName>
    </submittedName>
</protein>
<dbReference type="EMBL" id="JAUKPO010000010">
    <property type="protein sequence ID" value="MDO1448113.1"/>
    <property type="molecule type" value="Genomic_DNA"/>
</dbReference>
<evidence type="ECO:0000313" key="1">
    <source>
        <dbReference type="EMBL" id="MDO1448113.1"/>
    </source>
</evidence>
<name>A0ABT8R7N2_9BACT</name>
<dbReference type="PROSITE" id="PS51257">
    <property type="entry name" value="PROKAR_LIPOPROTEIN"/>
    <property type="match status" value="1"/>
</dbReference>
<organism evidence="1 2">
    <name type="scientific">Rhodocytophaga aerolata</name>
    <dbReference type="NCBI Taxonomy" id="455078"/>
    <lineage>
        <taxon>Bacteria</taxon>
        <taxon>Pseudomonadati</taxon>
        <taxon>Bacteroidota</taxon>
        <taxon>Cytophagia</taxon>
        <taxon>Cytophagales</taxon>
        <taxon>Rhodocytophagaceae</taxon>
        <taxon>Rhodocytophaga</taxon>
    </lineage>
</organism>
<proteinExistence type="predicted"/>
<gene>
    <name evidence="1" type="ORF">Q0590_17700</name>
</gene>
<reference evidence="1" key="1">
    <citation type="submission" date="2023-07" db="EMBL/GenBank/DDBJ databases">
        <title>The genome sequence of Rhodocytophaga aerolata KACC 12507.</title>
        <authorList>
            <person name="Zhang X."/>
        </authorList>
    </citation>
    <scope>NUCLEOTIDE SEQUENCE</scope>
    <source>
        <strain evidence="1">KACC 12507</strain>
    </source>
</reference>
<sequence length="130" mass="14745">MKACIYLVLFIMYGCSITELRPADFRDKFVGRYTAEEESSTVSTTSKFTMQISKSPEKDSVVYIKNFWNADLTVKAKISGSKLSIPEQQVNNFRIVGLGSINGQELTMSYWVNGVKNNFFDDCRVKSVKN</sequence>
<keyword evidence="2" id="KW-1185">Reference proteome</keyword>
<accession>A0ABT8R7N2</accession>
<evidence type="ECO:0000313" key="2">
    <source>
        <dbReference type="Proteomes" id="UP001168528"/>
    </source>
</evidence>
<dbReference type="RefSeq" id="WP_302038915.1">
    <property type="nucleotide sequence ID" value="NZ_JAUKPO010000010.1"/>
</dbReference>